<reference evidence="1" key="1">
    <citation type="journal article" date="2017" name="Nature">
        <title>The sunflower genome provides insights into oil metabolism, flowering and Asterid evolution.</title>
        <authorList>
            <person name="Badouin H."/>
            <person name="Gouzy J."/>
            <person name="Grassa C.J."/>
            <person name="Murat F."/>
            <person name="Staton S.E."/>
            <person name="Cottret L."/>
            <person name="Lelandais-Briere C."/>
            <person name="Owens G.L."/>
            <person name="Carrere S."/>
            <person name="Mayjonade B."/>
            <person name="Legrand L."/>
            <person name="Gill N."/>
            <person name="Kane N.C."/>
            <person name="Bowers J.E."/>
            <person name="Hubner S."/>
            <person name="Bellec A."/>
            <person name="Berard A."/>
            <person name="Berges H."/>
            <person name="Blanchet N."/>
            <person name="Boniface M.C."/>
            <person name="Brunel D."/>
            <person name="Catrice O."/>
            <person name="Chaidir N."/>
            <person name="Claudel C."/>
            <person name="Donnadieu C."/>
            <person name="Faraut T."/>
            <person name="Fievet G."/>
            <person name="Helmstetter N."/>
            <person name="King M."/>
            <person name="Knapp S.J."/>
            <person name="Lai Z."/>
            <person name="Le Paslier M.C."/>
            <person name="Lippi Y."/>
            <person name="Lorenzon L."/>
            <person name="Mandel J.R."/>
            <person name="Marage G."/>
            <person name="Marchand G."/>
            <person name="Marquand E."/>
            <person name="Bret-Mestries E."/>
            <person name="Morien E."/>
            <person name="Nambeesan S."/>
            <person name="Nguyen T."/>
            <person name="Pegot-Espagnet P."/>
            <person name="Pouilly N."/>
            <person name="Raftis F."/>
            <person name="Sallet E."/>
            <person name="Schiex T."/>
            <person name="Thomas J."/>
            <person name="Vandecasteele C."/>
            <person name="Vares D."/>
            <person name="Vear F."/>
            <person name="Vautrin S."/>
            <person name="Crespi M."/>
            <person name="Mangin B."/>
            <person name="Burke J.M."/>
            <person name="Salse J."/>
            <person name="Munos S."/>
            <person name="Vincourt P."/>
            <person name="Rieseberg L.H."/>
            <person name="Langlade N.B."/>
        </authorList>
    </citation>
    <scope>NUCLEOTIDE SEQUENCE</scope>
    <source>
        <tissue evidence="1">Leaves</tissue>
    </source>
</reference>
<name>A0A9K3N0L6_HELAN</name>
<comment type="caution">
    <text evidence="1">The sequence shown here is derived from an EMBL/GenBank/DDBJ whole genome shotgun (WGS) entry which is preliminary data.</text>
</comment>
<gene>
    <name evidence="1" type="ORF">HanXRQr2_Chr11g0497211</name>
</gene>
<dbReference type="AlphaFoldDB" id="A0A9K3N0L6"/>
<reference evidence="1" key="2">
    <citation type="submission" date="2020-06" db="EMBL/GenBank/DDBJ databases">
        <title>Helianthus annuus Genome sequencing and assembly Release 2.</title>
        <authorList>
            <person name="Gouzy J."/>
            <person name="Langlade N."/>
            <person name="Munos S."/>
        </authorList>
    </citation>
    <scope>NUCLEOTIDE SEQUENCE</scope>
    <source>
        <tissue evidence="1">Leaves</tissue>
    </source>
</reference>
<dbReference type="Proteomes" id="UP000215914">
    <property type="component" value="Unassembled WGS sequence"/>
</dbReference>
<dbReference type="Gramene" id="mRNA:HanXRQr2_Chr11g0497211">
    <property type="protein sequence ID" value="CDS:HanXRQr2_Chr11g0497211.1"/>
    <property type="gene ID" value="HanXRQr2_Chr11g0497211"/>
</dbReference>
<evidence type="ECO:0000313" key="2">
    <source>
        <dbReference type="Proteomes" id="UP000215914"/>
    </source>
</evidence>
<evidence type="ECO:0000313" key="1">
    <source>
        <dbReference type="EMBL" id="KAF5782555.1"/>
    </source>
</evidence>
<proteinExistence type="predicted"/>
<protein>
    <submittedName>
        <fullName evidence="1">Uncharacterized protein</fullName>
    </submittedName>
</protein>
<keyword evidence="2" id="KW-1185">Reference proteome</keyword>
<dbReference type="EMBL" id="MNCJ02000326">
    <property type="protein sequence ID" value="KAF5782555.1"/>
    <property type="molecule type" value="Genomic_DNA"/>
</dbReference>
<sequence>MMRTNLPLIILGNTIWPDFSLHSLPLLEKKTRKTVGENLVSVLFFKKCMFLDQKCFCFKEII</sequence>
<accession>A0A9K3N0L6</accession>
<organism evidence="1 2">
    <name type="scientific">Helianthus annuus</name>
    <name type="common">Common sunflower</name>
    <dbReference type="NCBI Taxonomy" id="4232"/>
    <lineage>
        <taxon>Eukaryota</taxon>
        <taxon>Viridiplantae</taxon>
        <taxon>Streptophyta</taxon>
        <taxon>Embryophyta</taxon>
        <taxon>Tracheophyta</taxon>
        <taxon>Spermatophyta</taxon>
        <taxon>Magnoliopsida</taxon>
        <taxon>eudicotyledons</taxon>
        <taxon>Gunneridae</taxon>
        <taxon>Pentapetalae</taxon>
        <taxon>asterids</taxon>
        <taxon>campanulids</taxon>
        <taxon>Asterales</taxon>
        <taxon>Asteraceae</taxon>
        <taxon>Asteroideae</taxon>
        <taxon>Heliantheae alliance</taxon>
        <taxon>Heliantheae</taxon>
        <taxon>Helianthus</taxon>
    </lineage>
</organism>